<organism evidence="1">
    <name type="scientific">Rhipicephalus appendiculatus</name>
    <name type="common">Brown ear tick</name>
    <dbReference type="NCBI Taxonomy" id="34631"/>
    <lineage>
        <taxon>Eukaryota</taxon>
        <taxon>Metazoa</taxon>
        <taxon>Ecdysozoa</taxon>
        <taxon>Arthropoda</taxon>
        <taxon>Chelicerata</taxon>
        <taxon>Arachnida</taxon>
        <taxon>Acari</taxon>
        <taxon>Parasitiformes</taxon>
        <taxon>Ixodida</taxon>
        <taxon>Ixodoidea</taxon>
        <taxon>Ixodidae</taxon>
        <taxon>Rhipicephalinae</taxon>
        <taxon>Rhipicephalus</taxon>
        <taxon>Rhipicephalus</taxon>
    </lineage>
</organism>
<evidence type="ECO:0000313" key="1">
    <source>
        <dbReference type="EMBL" id="JAP79213.1"/>
    </source>
</evidence>
<protein>
    <submittedName>
        <fullName evidence="1">Reprolysin</fullName>
    </submittedName>
</protein>
<reference evidence="1" key="1">
    <citation type="journal article" date="2016" name="Ticks Tick Borne Dis.">
        <title>De novo assembly and annotation of the salivary gland transcriptome of Rhipicephalus appendiculatus male and female ticks during blood feeding.</title>
        <authorList>
            <person name="de Castro M.H."/>
            <person name="de Klerk D."/>
            <person name="Pienaar R."/>
            <person name="Latif A.A."/>
            <person name="Rees D.J."/>
            <person name="Mans B.J."/>
        </authorList>
    </citation>
    <scope>NUCLEOTIDE SEQUENCE</scope>
    <source>
        <tissue evidence="1">Salivary glands</tissue>
    </source>
</reference>
<accession>A0A131YIU0</accession>
<name>A0A131YIU0_RHIAP</name>
<proteinExistence type="predicted"/>
<sequence>MYQVISFLHIITSCYAAPREYTVYPRILDERNAAGNLVLQLNDKITLNLERSTVMADNLIFVTSIKDVQEVETVDTSHIQDSIYHDKDYQSSVVVRQKDANVEVASYHFFEARKQRFC</sequence>
<dbReference type="AlphaFoldDB" id="A0A131YIU0"/>
<dbReference type="EMBL" id="GEDV01009344">
    <property type="protein sequence ID" value="JAP79213.1"/>
    <property type="molecule type" value="Transcribed_RNA"/>
</dbReference>